<evidence type="ECO:0000313" key="3">
    <source>
        <dbReference type="Proteomes" id="UP000198521"/>
    </source>
</evidence>
<dbReference type="PROSITE" id="PS51257">
    <property type="entry name" value="PROKAR_LIPOPROTEIN"/>
    <property type="match status" value="1"/>
</dbReference>
<gene>
    <name evidence="2" type="ORF">SAMN04487910_4501</name>
</gene>
<dbReference type="InterPro" id="IPR036909">
    <property type="entry name" value="Cyt_c-like_dom_sf"/>
</dbReference>
<protein>
    <recommendedName>
        <fullName evidence="4">Cytochrome c domain-containing protein</fullName>
    </recommendedName>
</protein>
<dbReference type="EMBL" id="FOAB01000011">
    <property type="protein sequence ID" value="SEM23437.1"/>
    <property type="molecule type" value="Genomic_DNA"/>
</dbReference>
<organism evidence="2 3">
    <name type="scientific">Aquimarina amphilecti</name>
    <dbReference type="NCBI Taxonomy" id="1038014"/>
    <lineage>
        <taxon>Bacteria</taxon>
        <taxon>Pseudomonadati</taxon>
        <taxon>Bacteroidota</taxon>
        <taxon>Flavobacteriia</taxon>
        <taxon>Flavobacteriales</taxon>
        <taxon>Flavobacteriaceae</taxon>
        <taxon>Aquimarina</taxon>
    </lineage>
</organism>
<dbReference type="OrthoDB" id="9786191at2"/>
<keyword evidence="1" id="KW-0732">Signal</keyword>
<evidence type="ECO:0000313" key="2">
    <source>
        <dbReference type="EMBL" id="SEM23437.1"/>
    </source>
</evidence>
<sequence length="128" mass="13841">MKSPILLVALVAFTLFSCSSSDDSTTEPEVPIDPDPIPGQTSTYVGHVKVIIDTNCTECHGTPLQNSAPMALETFQEVVNAVNDRNLFSFISTNNAFNVMPPSDEGGRMPQATIDIVEDWIADGLLQQ</sequence>
<feature type="signal peptide" evidence="1">
    <location>
        <begin position="1"/>
        <end position="21"/>
    </location>
</feature>
<accession>A0A1H7WRB1</accession>
<name>A0A1H7WRB1_AQUAM</name>
<dbReference type="GO" id="GO:0020037">
    <property type="term" value="F:heme binding"/>
    <property type="evidence" value="ECO:0007669"/>
    <property type="project" value="InterPro"/>
</dbReference>
<keyword evidence="3" id="KW-1185">Reference proteome</keyword>
<evidence type="ECO:0000256" key="1">
    <source>
        <dbReference type="SAM" id="SignalP"/>
    </source>
</evidence>
<dbReference type="AlphaFoldDB" id="A0A1H7WRB1"/>
<dbReference type="STRING" id="1038014.SAMN04487910_4501"/>
<evidence type="ECO:0008006" key="4">
    <source>
        <dbReference type="Google" id="ProtNLM"/>
    </source>
</evidence>
<dbReference type="Proteomes" id="UP000198521">
    <property type="component" value="Unassembled WGS sequence"/>
</dbReference>
<dbReference type="RefSeq" id="WP_091412554.1">
    <property type="nucleotide sequence ID" value="NZ_FOAB01000011.1"/>
</dbReference>
<reference evidence="2 3" key="1">
    <citation type="submission" date="2016-10" db="EMBL/GenBank/DDBJ databases">
        <authorList>
            <person name="de Groot N.N."/>
        </authorList>
    </citation>
    <scope>NUCLEOTIDE SEQUENCE [LARGE SCALE GENOMIC DNA]</scope>
    <source>
        <strain evidence="2 3">DSM 25232</strain>
    </source>
</reference>
<dbReference type="Gene3D" id="1.10.760.10">
    <property type="entry name" value="Cytochrome c-like domain"/>
    <property type="match status" value="1"/>
</dbReference>
<feature type="chain" id="PRO_5011536824" description="Cytochrome c domain-containing protein" evidence="1">
    <location>
        <begin position="22"/>
        <end position="128"/>
    </location>
</feature>
<dbReference type="GO" id="GO:0009055">
    <property type="term" value="F:electron transfer activity"/>
    <property type="evidence" value="ECO:0007669"/>
    <property type="project" value="InterPro"/>
</dbReference>
<dbReference type="SUPFAM" id="SSF46626">
    <property type="entry name" value="Cytochrome c"/>
    <property type="match status" value="1"/>
</dbReference>
<proteinExistence type="predicted"/>